<reference evidence="1 2" key="1">
    <citation type="journal article" date="2021" name="Commun. Biol.">
        <title>The genome of Shorea leprosula (Dipterocarpaceae) highlights the ecological relevance of drought in aseasonal tropical rainforests.</title>
        <authorList>
            <person name="Ng K.K.S."/>
            <person name="Kobayashi M.J."/>
            <person name="Fawcett J.A."/>
            <person name="Hatakeyama M."/>
            <person name="Paape T."/>
            <person name="Ng C.H."/>
            <person name="Ang C.C."/>
            <person name="Tnah L.H."/>
            <person name="Lee C.T."/>
            <person name="Nishiyama T."/>
            <person name="Sese J."/>
            <person name="O'Brien M.J."/>
            <person name="Copetti D."/>
            <person name="Mohd Noor M.I."/>
            <person name="Ong R.C."/>
            <person name="Putra M."/>
            <person name="Sireger I.Z."/>
            <person name="Indrioko S."/>
            <person name="Kosugi Y."/>
            <person name="Izuno A."/>
            <person name="Isagi Y."/>
            <person name="Lee S.L."/>
            <person name="Shimizu K.K."/>
        </authorList>
    </citation>
    <scope>NUCLEOTIDE SEQUENCE [LARGE SCALE GENOMIC DNA]</scope>
    <source>
        <strain evidence="1">214</strain>
    </source>
</reference>
<protein>
    <submittedName>
        <fullName evidence="1">Uncharacterized protein</fullName>
    </submittedName>
</protein>
<dbReference type="Proteomes" id="UP001054252">
    <property type="component" value="Unassembled WGS sequence"/>
</dbReference>
<sequence>MKLKERDSIEEIKSWKEGIHQDLFANLTPTRPGKRVGWVELG</sequence>
<name>A0AAV5LXP4_9ROSI</name>
<accession>A0AAV5LXP4</accession>
<keyword evidence="2" id="KW-1185">Reference proteome</keyword>
<evidence type="ECO:0000313" key="1">
    <source>
        <dbReference type="EMBL" id="GKV42000.1"/>
    </source>
</evidence>
<organism evidence="1 2">
    <name type="scientific">Rubroshorea leprosula</name>
    <dbReference type="NCBI Taxonomy" id="152421"/>
    <lineage>
        <taxon>Eukaryota</taxon>
        <taxon>Viridiplantae</taxon>
        <taxon>Streptophyta</taxon>
        <taxon>Embryophyta</taxon>
        <taxon>Tracheophyta</taxon>
        <taxon>Spermatophyta</taxon>
        <taxon>Magnoliopsida</taxon>
        <taxon>eudicotyledons</taxon>
        <taxon>Gunneridae</taxon>
        <taxon>Pentapetalae</taxon>
        <taxon>rosids</taxon>
        <taxon>malvids</taxon>
        <taxon>Malvales</taxon>
        <taxon>Dipterocarpaceae</taxon>
        <taxon>Rubroshorea</taxon>
    </lineage>
</organism>
<evidence type="ECO:0000313" key="2">
    <source>
        <dbReference type="Proteomes" id="UP001054252"/>
    </source>
</evidence>
<proteinExistence type="predicted"/>
<dbReference type="EMBL" id="BPVZ01000154">
    <property type="protein sequence ID" value="GKV42000.1"/>
    <property type="molecule type" value="Genomic_DNA"/>
</dbReference>
<comment type="caution">
    <text evidence="1">The sequence shown here is derived from an EMBL/GenBank/DDBJ whole genome shotgun (WGS) entry which is preliminary data.</text>
</comment>
<dbReference type="AlphaFoldDB" id="A0AAV5LXP4"/>
<gene>
    <name evidence="1" type="ORF">SLEP1_g49462</name>
</gene>